<evidence type="ECO:0000256" key="12">
    <source>
        <dbReference type="PIRNR" id="PIRNR006769"/>
    </source>
</evidence>
<feature type="binding site" evidence="14">
    <location>
        <position position="202"/>
    </location>
    <ligand>
        <name>substrate</name>
    </ligand>
</feature>
<dbReference type="SUPFAM" id="SSF53927">
    <property type="entry name" value="Cytidine deaminase-like"/>
    <property type="match status" value="1"/>
</dbReference>
<evidence type="ECO:0000256" key="1">
    <source>
        <dbReference type="ARBA" id="ARBA00002151"/>
    </source>
</evidence>
<gene>
    <name evidence="17" type="primary">ribD</name>
    <name evidence="17" type="ORF">EBQ26_08370</name>
</gene>
<evidence type="ECO:0000256" key="2">
    <source>
        <dbReference type="ARBA" id="ARBA00004882"/>
    </source>
</evidence>
<dbReference type="PROSITE" id="PS51747">
    <property type="entry name" value="CYT_DCMP_DEAMINASES_2"/>
    <property type="match status" value="1"/>
</dbReference>
<feature type="binding site" evidence="14">
    <location>
        <position position="205"/>
    </location>
    <ligand>
        <name>substrate</name>
    </ligand>
</feature>
<dbReference type="Gene3D" id="3.40.140.10">
    <property type="entry name" value="Cytidine Deaminase, domain 2"/>
    <property type="match status" value="1"/>
</dbReference>
<accession>A0A3M6Q4I9</accession>
<evidence type="ECO:0000256" key="4">
    <source>
        <dbReference type="ARBA" id="ARBA00005259"/>
    </source>
</evidence>
<dbReference type="SUPFAM" id="SSF53597">
    <property type="entry name" value="Dihydrofolate reductase-like"/>
    <property type="match status" value="1"/>
</dbReference>
<dbReference type="InterPro" id="IPR002125">
    <property type="entry name" value="CMP_dCMP_dom"/>
</dbReference>
<evidence type="ECO:0000256" key="10">
    <source>
        <dbReference type="ARBA" id="ARBA00023002"/>
    </source>
</evidence>
<comment type="cofactor">
    <cofactor evidence="12 15">
        <name>Zn(2+)</name>
        <dbReference type="ChEBI" id="CHEBI:29105"/>
    </cofactor>
    <text evidence="12 15">Binds 1 zinc ion.</text>
</comment>
<dbReference type="EMBL" id="RDQM01000009">
    <property type="protein sequence ID" value="RMW97704.1"/>
    <property type="molecule type" value="Genomic_DNA"/>
</dbReference>
<evidence type="ECO:0000256" key="6">
    <source>
        <dbReference type="ARBA" id="ARBA00022619"/>
    </source>
</evidence>
<keyword evidence="12 17" id="KW-0378">Hydrolase</keyword>
<evidence type="ECO:0000256" key="3">
    <source>
        <dbReference type="ARBA" id="ARBA00004910"/>
    </source>
</evidence>
<dbReference type="InterPro" id="IPR004794">
    <property type="entry name" value="Eubact_RibD"/>
</dbReference>
<feature type="binding site" evidence="14">
    <location>
        <begin position="301"/>
        <end position="307"/>
    </location>
    <ligand>
        <name>NADP(+)</name>
        <dbReference type="ChEBI" id="CHEBI:58349"/>
    </ligand>
</feature>
<dbReference type="Proteomes" id="UP000267521">
    <property type="component" value="Unassembled WGS sequence"/>
</dbReference>
<dbReference type="PIRSF" id="PIRSF006769">
    <property type="entry name" value="RibD"/>
    <property type="match status" value="1"/>
</dbReference>
<feature type="binding site" evidence="14">
    <location>
        <position position="166"/>
    </location>
    <ligand>
        <name>substrate</name>
    </ligand>
</feature>
<keyword evidence="9 12" id="KW-0521">NADP</keyword>
<evidence type="ECO:0000313" key="17">
    <source>
        <dbReference type="EMBL" id="RMW97704.1"/>
    </source>
</evidence>
<comment type="caution">
    <text evidence="17">The sequence shown here is derived from an EMBL/GenBank/DDBJ whole genome shotgun (WGS) entry which is preliminary data.</text>
</comment>
<dbReference type="Pfam" id="PF01872">
    <property type="entry name" value="RibD_C"/>
    <property type="match status" value="1"/>
</dbReference>
<dbReference type="PANTHER" id="PTHR38011">
    <property type="entry name" value="DIHYDROFOLATE REDUCTASE FAMILY PROTEIN (AFU_ORTHOLOGUE AFUA_8G06820)"/>
    <property type="match status" value="1"/>
</dbReference>
<feature type="binding site" evidence="15">
    <location>
        <position position="82"/>
    </location>
    <ligand>
        <name>Zn(2+)</name>
        <dbReference type="ChEBI" id="CHEBI:29105"/>
        <note>catalytic</note>
    </ligand>
</feature>
<dbReference type="UniPathway" id="UPA00275">
    <property type="reaction ID" value="UER00401"/>
</dbReference>
<feature type="binding site" evidence="14">
    <location>
        <position position="223"/>
    </location>
    <ligand>
        <name>NADP(+)</name>
        <dbReference type="ChEBI" id="CHEBI:58349"/>
    </ligand>
</feature>
<evidence type="ECO:0000256" key="14">
    <source>
        <dbReference type="PIRSR" id="PIRSR006769-2"/>
    </source>
</evidence>
<feature type="binding site" evidence="14">
    <location>
        <position position="182"/>
    </location>
    <ligand>
        <name>substrate</name>
    </ligand>
</feature>
<reference evidence="17 18" key="1">
    <citation type="submission" date="2018-10" db="EMBL/GenBank/DDBJ databases">
        <title>Comamonadaceae CDC group NO-1 genome sequencing and assembly.</title>
        <authorList>
            <person name="Bernier A.-M."/>
            <person name="Bernard K."/>
        </authorList>
    </citation>
    <scope>NUCLEOTIDE SEQUENCE [LARGE SCALE GENOMIC DNA]</scope>
    <source>
        <strain evidence="17 18">NML970147</strain>
    </source>
</reference>
<dbReference type="InterPro" id="IPR024072">
    <property type="entry name" value="DHFR-like_dom_sf"/>
</dbReference>
<keyword evidence="11" id="KW-0511">Multifunctional enzyme</keyword>
<comment type="pathway">
    <text evidence="3 12">Cofactor biosynthesis; riboflavin biosynthesis; 5-amino-6-(D-ribitylamino)uracil from GTP: step 3/4.</text>
</comment>
<evidence type="ECO:0000313" key="18">
    <source>
        <dbReference type="Proteomes" id="UP000267521"/>
    </source>
</evidence>
<evidence type="ECO:0000256" key="9">
    <source>
        <dbReference type="ARBA" id="ARBA00022857"/>
    </source>
</evidence>
<feature type="binding site" evidence="15">
    <location>
        <position position="73"/>
    </location>
    <ligand>
        <name>Zn(2+)</name>
        <dbReference type="ChEBI" id="CHEBI:29105"/>
        <note>catalytic</note>
    </ligand>
</feature>
<feature type="active site" description="Proton donor" evidence="13">
    <location>
        <position position="47"/>
    </location>
</feature>
<dbReference type="AlphaFoldDB" id="A0A3M6Q4I9"/>
<name>A0A3M6Q4I9_9BURK</name>
<feature type="binding site" evidence="15">
    <location>
        <position position="45"/>
    </location>
    <ligand>
        <name>Zn(2+)</name>
        <dbReference type="ChEBI" id="CHEBI:29105"/>
        <note>catalytic</note>
    </ligand>
</feature>
<organism evidence="17 18">
    <name type="scientific">Allofranklinella schreckenbergeri</name>
    <dbReference type="NCBI Taxonomy" id="1076744"/>
    <lineage>
        <taxon>Bacteria</taxon>
        <taxon>Pseudomonadati</taxon>
        <taxon>Pseudomonadota</taxon>
        <taxon>Betaproteobacteria</taxon>
        <taxon>Burkholderiales</taxon>
        <taxon>Comamonadaceae</taxon>
        <taxon>Allofranklinella</taxon>
    </lineage>
</organism>
<keyword evidence="6 12" id="KW-0686">Riboflavin biosynthesis</keyword>
<feature type="binding site" evidence="14">
    <location>
        <position position="198"/>
    </location>
    <ligand>
        <name>NADP(+)</name>
        <dbReference type="ChEBI" id="CHEBI:58349"/>
    </ligand>
</feature>
<dbReference type="InterPro" id="IPR016192">
    <property type="entry name" value="APOBEC/CMP_deaminase_Zn-bd"/>
</dbReference>
<feature type="binding site" evidence="14">
    <location>
        <position position="194"/>
    </location>
    <ligand>
        <name>NADP(+)</name>
        <dbReference type="ChEBI" id="CHEBI:58349"/>
    </ligand>
</feature>
<evidence type="ECO:0000256" key="8">
    <source>
        <dbReference type="ARBA" id="ARBA00022833"/>
    </source>
</evidence>
<dbReference type="PROSITE" id="PS00903">
    <property type="entry name" value="CYT_DCMP_DEAMINASES_1"/>
    <property type="match status" value="1"/>
</dbReference>
<dbReference type="NCBIfam" id="TIGR00326">
    <property type="entry name" value="eubact_ribD"/>
    <property type="match status" value="1"/>
</dbReference>
<dbReference type="EC" id="1.1.1.193" evidence="12"/>
<dbReference type="CDD" id="cd01284">
    <property type="entry name" value="Riboflavin_deaminase-reductase"/>
    <property type="match status" value="1"/>
</dbReference>
<feature type="binding site" evidence="14">
    <location>
        <position position="152"/>
    </location>
    <ligand>
        <name>NADP(+)</name>
        <dbReference type="ChEBI" id="CHEBI:58349"/>
    </ligand>
</feature>
<dbReference type="EC" id="3.5.4.26" evidence="12"/>
<evidence type="ECO:0000259" key="16">
    <source>
        <dbReference type="PROSITE" id="PS51747"/>
    </source>
</evidence>
<dbReference type="GO" id="GO:0008703">
    <property type="term" value="F:5-amino-6-(5-phosphoribosylamino)uracil reductase activity"/>
    <property type="evidence" value="ECO:0007669"/>
    <property type="project" value="UniProtKB-EC"/>
</dbReference>
<comment type="catalytic activity">
    <reaction evidence="12">
        <text>5-amino-6-(5-phospho-D-ribitylamino)uracil + NADP(+) = 5-amino-6-(5-phospho-D-ribosylamino)uracil + NADPH + H(+)</text>
        <dbReference type="Rhea" id="RHEA:17845"/>
        <dbReference type="ChEBI" id="CHEBI:15378"/>
        <dbReference type="ChEBI" id="CHEBI:57783"/>
        <dbReference type="ChEBI" id="CHEBI:58349"/>
        <dbReference type="ChEBI" id="CHEBI:58421"/>
        <dbReference type="ChEBI" id="CHEBI:58453"/>
        <dbReference type="EC" id="1.1.1.193"/>
    </reaction>
</comment>
<dbReference type="GO" id="GO:0009231">
    <property type="term" value="P:riboflavin biosynthetic process"/>
    <property type="evidence" value="ECO:0007669"/>
    <property type="project" value="UniProtKB-UniPathway"/>
</dbReference>
<keyword evidence="10 12" id="KW-0560">Oxidoreductase</keyword>
<dbReference type="InterPro" id="IPR002734">
    <property type="entry name" value="RibDG_C"/>
</dbReference>
<dbReference type="PANTHER" id="PTHR38011:SF7">
    <property type="entry name" value="2,5-DIAMINO-6-RIBOSYLAMINO-4(3H)-PYRIMIDINONE 5'-PHOSPHATE REDUCTASE"/>
    <property type="match status" value="1"/>
</dbReference>
<evidence type="ECO:0000256" key="15">
    <source>
        <dbReference type="PIRSR" id="PIRSR006769-3"/>
    </source>
</evidence>
<comment type="similarity">
    <text evidence="4 12">In the N-terminal section; belongs to the cytidine and deoxycytidylate deaminase family.</text>
</comment>
<keyword evidence="8 12" id="KW-0862">Zinc</keyword>
<evidence type="ECO:0000256" key="11">
    <source>
        <dbReference type="ARBA" id="ARBA00023268"/>
    </source>
</evidence>
<comment type="catalytic activity">
    <reaction evidence="12">
        <text>2,5-diamino-6-hydroxy-4-(5-phosphoribosylamino)-pyrimidine + H2O + H(+) = 5-amino-6-(5-phospho-D-ribosylamino)uracil + NH4(+)</text>
        <dbReference type="Rhea" id="RHEA:21868"/>
        <dbReference type="ChEBI" id="CHEBI:15377"/>
        <dbReference type="ChEBI" id="CHEBI:15378"/>
        <dbReference type="ChEBI" id="CHEBI:28938"/>
        <dbReference type="ChEBI" id="CHEBI:58453"/>
        <dbReference type="ChEBI" id="CHEBI:58614"/>
        <dbReference type="EC" id="3.5.4.26"/>
    </reaction>
</comment>
<comment type="pathway">
    <text evidence="2 12">Cofactor biosynthesis; riboflavin biosynthesis; 5-amino-6-(D-ribitylamino)uracil from GTP: step 2/4.</text>
</comment>
<feature type="binding site" evidence="14">
    <location>
        <position position="299"/>
    </location>
    <ligand>
        <name>substrate</name>
    </ligand>
</feature>
<protein>
    <recommendedName>
        <fullName evidence="12">Riboflavin biosynthesis protein RibD</fullName>
    </recommendedName>
    <domain>
        <recommendedName>
            <fullName evidence="12">Diaminohydroxyphosphoribosylaminopyrimidine deaminase</fullName>
            <shortName evidence="12">DRAP deaminase</shortName>
            <ecNumber evidence="12">3.5.4.26</ecNumber>
        </recommendedName>
        <alternativeName>
            <fullName evidence="12">Riboflavin-specific deaminase</fullName>
        </alternativeName>
    </domain>
    <domain>
        <recommendedName>
            <fullName evidence="12">5-amino-6-(5-phosphoribosylamino)uracil reductase</fullName>
            <ecNumber evidence="12">1.1.1.193</ecNumber>
        </recommendedName>
        <alternativeName>
            <fullName evidence="12">HTP reductase</fullName>
        </alternativeName>
    </domain>
</protein>
<dbReference type="Gene3D" id="3.40.430.10">
    <property type="entry name" value="Dihydrofolate Reductase, subunit A"/>
    <property type="match status" value="1"/>
</dbReference>
<feature type="domain" description="CMP/dCMP-type deaminase" evidence="16">
    <location>
        <begin position="1"/>
        <end position="121"/>
    </location>
</feature>
<sequence>MQRSLALAAQAVGLSNPNPAVGCVLIAPDGQLIGQGHTQAVGGPHAEVMALRDAAARGHSVQGATAYVTLEPCAHHGRTPPCCDALIAARVGKVVAALVDPHPQVAGQGLARLRAAGIAVELGDGAAQAAELNLGFLQRMRTGRPWLRSKIAASLDGLTALPDGQSQWITGSQARSDGQRWRQRACVVLTGVGTVLADDPLLNVREAAAGPAARQPHLAIVDSRLRTPPGARLWQVPCRQVWLFASAETANDAAQRQRQQALQALGARVILVPDAPRGLDVAQVVQHLARMPANEVHVEAGATLNGALLRAGLIDECLLYLAPKLLGAGRPMAAGLRLDALDQAPDWHWLDRAWLGADLRLRLSRRPLEALIGADEAV</sequence>
<dbReference type="GO" id="GO:0008835">
    <property type="term" value="F:diaminohydroxyphosphoribosylaminopyrimidine deaminase activity"/>
    <property type="evidence" value="ECO:0007669"/>
    <property type="project" value="UniProtKB-EC"/>
</dbReference>
<comment type="function">
    <text evidence="1 12">Converts 2,5-diamino-6-(ribosylamino)-4(3h)-pyrimidinone 5'-phosphate into 5-amino-6-(ribosylamino)-2,4(1h,3h)-pyrimidinedione 5'-phosphate.</text>
</comment>
<feature type="binding site" evidence="14">
    <location>
        <position position="168"/>
    </location>
    <ligand>
        <name>NADP(+)</name>
        <dbReference type="ChEBI" id="CHEBI:58349"/>
    </ligand>
</feature>
<evidence type="ECO:0000256" key="5">
    <source>
        <dbReference type="ARBA" id="ARBA00007417"/>
    </source>
</evidence>
<evidence type="ECO:0000256" key="7">
    <source>
        <dbReference type="ARBA" id="ARBA00022723"/>
    </source>
</evidence>
<dbReference type="GO" id="GO:0008270">
    <property type="term" value="F:zinc ion binding"/>
    <property type="evidence" value="ECO:0007669"/>
    <property type="project" value="InterPro"/>
</dbReference>
<dbReference type="InterPro" id="IPR016193">
    <property type="entry name" value="Cytidine_deaminase-like"/>
</dbReference>
<proteinExistence type="inferred from homology"/>
<comment type="similarity">
    <text evidence="5 12">In the C-terminal section; belongs to the HTP reductase family.</text>
</comment>
<keyword evidence="7 12" id="KW-0479">Metal-binding</keyword>
<evidence type="ECO:0000256" key="13">
    <source>
        <dbReference type="PIRSR" id="PIRSR006769-1"/>
    </source>
</evidence>
<dbReference type="InterPro" id="IPR050765">
    <property type="entry name" value="Riboflavin_Biosynth_HTPR"/>
</dbReference>
<dbReference type="Pfam" id="PF00383">
    <property type="entry name" value="dCMP_cyt_deam_1"/>
    <property type="match status" value="1"/>
</dbReference>